<proteinExistence type="predicted"/>
<feature type="transmembrane region" description="Helical" evidence="1">
    <location>
        <begin position="139"/>
        <end position="160"/>
    </location>
</feature>
<evidence type="ECO:0000313" key="4">
    <source>
        <dbReference type="Proteomes" id="UP000182661"/>
    </source>
</evidence>
<feature type="transmembrane region" description="Helical" evidence="1">
    <location>
        <begin position="15"/>
        <end position="36"/>
    </location>
</feature>
<feature type="transmembrane region" description="Helical" evidence="1">
    <location>
        <begin position="56"/>
        <end position="74"/>
    </location>
</feature>
<evidence type="ECO:0000259" key="2">
    <source>
        <dbReference type="Pfam" id="PF06724"/>
    </source>
</evidence>
<keyword evidence="1" id="KW-1133">Transmembrane helix</keyword>
<feature type="domain" description="DUF1206" evidence="2">
    <location>
        <begin position="13"/>
        <end position="77"/>
    </location>
</feature>
<dbReference type="Pfam" id="PF06724">
    <property type="entry name" value="DUF1206"/>
    <property type="match status" value="3"/>
</dbReference>
<feature type="transmembrane region" description="Helical" evidence="1">
    <location>
        <begin position="228"/>
        <end position="251"/>
    </location>
</feature>
<evidence type="ECO:0000313" key="3">
    <source>
        <dbReference type="EMBL" id="OJF99189.1"/>
    </source>
</evidence>
<comment type="caution">
    <text evidence="3">The sequence shown here is derived from an EMBL/GenBank/DDBJ whole genome shotgun (WGS) entry which is preliminary data.</text>
</comment>
<dbReference type="InterPro" id="IPR009597">
    <property type="entry name" value="DUF1206"/>
</dbReference>
<dbReference type="OrthoDB" id="5702018at2"/>
<dbReference type="EMBL" id="LSRP01000072">
    <property type="protein sequence ID" value="OJF99189.1"/>
    <property type="molecule type" value="Genomic_DNA"/>
</dbReference>
<accession>A0A657LV57</accession>
<feature type="transmembrane region" description="Helical" evidence="1">
    <location>
        <begin position="181"/>
        <end position="208"/>
    </location>
</feature>
<evidence type="ECO:0000256" key="1">
    <source>
        <dbReference type="SAM" id="Phobius"/>
    </source>
</evidence>
<protein>
    <recommendedName>
        <fullName evidence="2">DUF1206 domain-containing protein</fullName>
    </recommendedName>
</protein>
<name>A0A657LV57_9HYPH</name>
<organism evidence="3 4">
    <name type="scientific">Pararhizobium antarcticum</name>
    <dbReference type="NCBI Taxonomy" id="1798805"/>
    <lineage>
        <taxon>Bacteria</taxon>
        <taxon>Pseudomonadati</taxon>
        <taxon>Pseudomonadota</taxon>
        <taxon>Alphaproteobacteria</taxon>
        <taxon>Hyphomicrobiales</taxon>
        <taxon>Rhizobiaceae</taxon>
        <taxon>Rhizobium/Agrobacterium group</taxon>
        <taxon>Pararhizobium</taxon>
    </lineage>
</organism>
<keyword evidence="1" id="KW-0812">Transmembrane</keyword>
<sequence>MYNHSAFQWLARAGYAARGIVYVLVAGLALLSSFGGSKPDSKSALQVVLQQPLGRIWLGVIAIGLLGFIAWRLAQTFANADGHPSTLKGFGIRFGMLISAVVHCSLALYAANLALGVGSQDGTSSGEAELSASLIAQPFGRYLLASVGFAVVGAGIAQIIKGASHGYRKYLDIPSTAGTAINFICVYGLTARGLVFAISGVFFLYASYAVNPDQAGGLSDAMAWVRQLPFGALLYSAVAIGLLAFGLYGFVEAAYRRINPPPITAARHAVGL</sequence>
<keyword evidence="1" id="KW-0472">Membrane</keyword>
<feature type="domain" description="DUF1206" evidence="2">
    <location>
        <begin position="94"/>
        <end position="163"/>
    </location>
</feature>
<gene>
    <name evidence="3" type="ORF">AX760_13275</name>
</gene>
<dbReference type="RefSeq" id="WP_071832198.1">
    <property type="nucleotide sequence ID" value="NZ_LSRP01000072.1"/>
</dbReference>
<keyword evidence="4" id="KW-1185">Reference proteome</keyword>
<dbReference type="AlphaFoldDB" id="A0A657LV57"/>
<feature type="transmembrane region" description="Helical" evidence="1">
    <location>
        <begin position="94"/>
        <end position="119"/>
    </location>
</feature>
<dbReference type="Proteomes" id="UP000182661">
    <property type="component" value="Unassembled WGS sequence"/>
</dbReference>
<feature type="domain" description="DUF1206" evidence="2">
    <location>
        <begin position="188"/>
        <end position="256"/>
    </location>
</feature>
<reference evidence="3 4" key="1">
    <citation type="submission" date="2016-02" db="EMBL/GenBank/DDBJ databases">
        <title>Genome sequencing of a beta-galactosidase producing bacteria Rhizobium sp. 59.</title>
        <authorList>
            <person name="Wang D."/>
            <person name="Kot W."/>
            <person name="Qin Y."/>
            <person name="Hansen L."/>
            <person name="Naqvi K."/>
            <person name="Rensing C."/>
        </authorList>
    </citation>
    <scope>NUCLEOTIDE SEQUENCE [LARGE SCALE GENOMIC DNA]</scope>
    <source>
        <strain evidence="3 4">59</strain>
    </source>
</reference>